<proteinExistence type="predicted"/>
<sequence length="267" mass="29338">MLKYRAPDLNISLTSAEQLLARCLNPPTPVATFRATQSAALLSQKSQRLLTRCAVLEKVLDGGLSRGQILEISGPPGSPKEKLAINVVASFAETGDEIVFVDTLGTKTNSKQLVHYTKVHTLAELMLFMHHLPAFLISHSKVVTTSQLAVKMVNADGSPGTFDSGGRGTMLPQLGMVNTTYHLTISYIAYTEQIERTRVPPCWKGLQDYPISRWSDIRVCFSCLTIQKSAYHPLTKSLVKLLSSPKFPPGQTPTISEPYSIVRQNIL</sequence>
<evidence type="ECO:0000256" key="2">
    <source>
        <dbReference type="ARBA" id="ARBA00022741"/>
    </source>
</evidence>
<comment type="subcellular location">
    <subcellularLocation>
        <location evidence="1">Nucleus</location>
    </subcellularLocation>
</comment>
<dbReference type="Proteomes" id="UP000027222">
    <property type="component" value="Unassembled WGS sequence"/>
</dbReference>
<dbReference type="Gene3D" id="3.40.50.300">
    <property type="entry name" value="P-loop containing nucleotide triphosphate hydrolases"/>
    <property type="match status" value="1"/>
</dbReference>
<keyword evidence="4" id="KW-0067">ATP-binding</keyword>
<evidence type="ECO:0008006" key="9">
    <source>
        <dbReference type="Google" id="ProtNLM"/>
    </source>
</evidence>
<evidence type="ECO:0000256" key="6">
    <source>
        <dbReference type="ARBA" id="ARBA00023242"/>
    </source>
</evidence>
<dbReference type="GO" id="GO:0000707">
    <property type="term" value="P:meiotic DNA recombinase assembly"/>
    <property type="evidence" value="ECO:0007669"/>
    <property type="project" value="TreeGrafter"/>
</dbReference>
<dbReference type="HOGENOM" id="CLU_1042244_0_0_1"/>
<evidence type="ECO:0000256" key="3">
    <source>
        <dbReference type="ARBA" id="ARBA00022763"/>
    </source>
</evidence>
<dbReference type="GO" id="GO:0033065">
    <property type="term" value="C:Rad51C-XRCC3 complex"/>
    <property type="evidence" value="ECO:0007669"/>
    <property type="project" value="TreeGrafter"/>
</dbReference>
<dbReference type="GO" id="GO:0000400">
    <property type="term" value="F:four-way junction DNA binding"/>
    <property type="evidence" value="ECO:0007669"/>
    <property type="project" value="TreeGrafter"/>
</dbReference>
<dbReference type="SUPFAM" id="SSF52540">
    <property type="entry name" value="P-loop containing nucleoside triphosphate hydrolases"/>
    <property type="match status" value="1"/>
</dbReference>
<name>A0A067T9W9_GALM3</name>
<keyword evidence="2" id="KW-0547">Nucleotide-binding</keyword>
<evidence type="ECO:0000256" key="4">
    <source>
        <dbReference type="ARBA" id="ARBA00022840"/>
    </source>
</evidence>
<keyword evidence="5" id="KW-0234">DNA repair</keyword>
<dbReference type="STRING" id="685588.A0A067T9W9"/>
<dbReference type="GO" id="GO:0005657">
    <property type="term" value="C:replication fork"/>
    <property type="evidence" value="ECO:0007669"/>
    <property type="project" value="TreeGrafter"/>
</dbReference>
<dbReference type="PANTHER" id="PTHR46239:SF1">
    <property type="entry name" value="DNA REPAIR PROTEIN RAD51 HOMOLOG 3"/>
    <property type="match status" value="1"/>
</dbReference>
<evidence type="ECO:0000256" key="5">
    <source>
        <dbReference type="ARBA" id="ARBA00023204"/>
    </source>
</evidence>
<gene>
    <name evidence="7" type="ORF">GALMADRAFT_62743</name>
</gene>
<dbReference type="PANTHER" id="PTHR46239">
    <property type="entry name" value="DNA REPAIR PROTEIN RAD51 HOMOLOG 3 RAD51C"/>
    <property type="match status" value="1"/>
</dbReference>
<organism evidence="7 8">
    <name type="scientific">Galerina marginata (strain CBS 339.88)</name>
    <dbReference type="NCBI Taxonomy" id="685588"/>
    <lineage>
        <taxon>Eukaryota</taxon>
        <taxon>Fungi</taxon>
        <taxon>Dikarya</taxon>
        <taxon>Basidiomycota</taxon>
        <taxon>Agaricomycotina</taxon>
        <taxon>Agaricomycetes</taxon>
        <taxon>Agaricomycetidae</taxon>
        <taxon>Agaricales</taxon>
        <taxon>Agaricineae</taxon>
        <taxon>Strophariaceae</taxon>
        <taxon>Galerina</taxon>
    </lineage>
</organism>
<evidence type="ECO:0000313" key="8">
    <source>
        <dbReference type="Proteomes" id="UP000027222"/>
    </source>
</evidence>
<dbReference type="OrthoDB" id="5957327at2759"/>
<dbReference type="GO" id="GO:0008821">
    <property type="term" value="F:crossover junction DNA endonuclease activity"/>
    <property type="evidence" value="ECO:0007669"/>
    <property type="project" value="TreeGrafter"/>
</dbReference>
<dbReference type="InterPro" id="IPR052093">
    <property type="entry name" value="HR_Repair_Mediator"/>
</dbReference>
<dbReference type="GO" id="GO:0005524">
    <property type="term" value="F:ATP binding"/>
    <property type="evidence" value="ECO:0007669"/>
    <property type="project" value="UniProtKB-KW"/>
</dbReference>
<dbReference type="GO" id="GO:0033063">
    <property type="term" value="C:Rad51B-Rad51C-Rad51D-XRCC2 complex"/>
    <property type="evidence" value="ECO:0007669"/>
    <property type="project" value="TreeGrafter"/>
</dbReference>
<dbReference type="EMBL" id="KL142372">
    <property type="protein sequence ID" value="KDR79965.1"/>
    <property type="molecule type" value="Genomic_DNA"/>
</dbReference>
<dbReference type="InterPro" id="IPR027417">
    <property type="entry name" value="P-loop_NTPase"/>
</dbReference>
<keyword evidence="8" id="KW-1185">Reference proteome</keyword>
<dbReference type="GO" id="GO:0007131">
    <property type="term" value="P:reciprocal meiotic recombination"/>
    <property type="evidence" value="ECO:0007669"/>
    <property type="project" value="TreeGrafter"/>
</dbReference>
<evidence type="ECO:0000256" key="1">
    <source>
        <dbReference type="ARBA" id="ARBA00004123"/>
    </source>
</evidence>
<reference evidence="8" key="1">
    <citation type="journal article" date="2014" name="Proc. Natl. Acad. Sci. U.S.A.">
        <title>Extensive sampling of basidiomycete genomes demonstrates inadequacy of the white-rot/brown-rot paradigm for wood decay fungi.</title>
        <authorList>
            <person name="Riley R."/>
            <person name="Salamov A.A."/>
            <person name="Brown D.W."/>
            <person name="Nagy L.G."/>
            <person name="Floudas D."/>
            <person name="Held B.W."/>
            <person name="Levasseur A."/>
            <person name="Lombard V."/>
            <person name="Morin E."/>
            <person name="Otillar R."/>
            <person name="Lindquist E.A."/>
            <person name="Sun H."/>
            <person name="LaButti K.M."/>
            <person name="Schmutz J."/>
            <person name="Jabbour D."/>
            <person name="Luo H."/>
            <person name="Baker S.E."/>
            <person name="Pisabarro A.G."/>
            <person name="Walton J.D."/>
            <person name="Blanchette R.A."/>
            <person name="Henrissat B."/>
            <person name="Martin F."/>
            <person name="Cullen D."/>
            <person name="Hibbett D.S."/>
            <person name="Grigoriev I.V."/>
        </authorList>
    </citation>
    <scope>NUCLEOTIDE SEQUENCE [LARGE SCALE GENOMIC DNA]</scope>
    <source>
        <strain evidence="8">CBS 339.88</strain>
    </source>
</reference>
<evidence type="ECO:0000313" key="7">
    <source>
        <dbReference type="EMBL" id="KDR79965.1"/>
    </source>
</evidence>
<dbReference type="AlphaFoldDB" id="A0A067T9W9"/>
<protein>
    <recommendedName>
        <fullName evidence="9">RecA family profile 1 domain-containing protein</fullName>
    </recommendedName>
</protein>
<keyword evidence="6" id="KW-0539">Nucleus</keyword>
<accession>A0A067T9W9</accession>
<keyword evidence="3" id="KW-0227">DNA damage</keyword>